<dbReference type="Proteomes" id="UP000666240">
    <property type="component" value="Unassembled WGS sequence"/>
</dbReference>
<accession>A0A8J7R3G0</accession>
<keyword evidence="2" id="KW-0732">Signal</keyword>
<reference evidence="3" key="1">
    <citation type="submission" date="2021-03" db="EMBL/GenBank/DDBJ databases">
        <title>Genome sequencing and assembly of Tianweitania sediminis.</title>
        <authorList>
            <person name="Chhetri G."/>
        </authorList>
    </citation>
    <scope>NUCLEOTIDE SEQUENCE</scope>
    <source>
        <strain evidence="3">Z8</strain>
    </source>
</reference>
<name>A0A8J7R3G0_9HYPH</name>
<dbReference type="InterPro" id="IPR005064">
    <property type="entry name" value="BUG"/>
</dbReference>
<feature type="chain" id="PRO_5035285162" evidence="2">
    <location>
        <begin position="28"/>
        <end position="327"/>
    </location>
</feature>
<evidence type="ECO:0000313" key="4">
    <source>
        <dbReference type="Proteomes" id="UP000666240"/>
    </source>
</evidence>
<feature type="signal peptide" evidence="2">
    <location>
        <begin position="1"/>
        <end position="27"/>
    </location>
</feature>
<dbReference type="Pfam" id="PF03401">
    <property type="entry name" value="TctC"/>
    <property type="match status" value="1"/>
</dbReference>
<dbReference type="AlphaFoldDB" id="A0A8J7R3G0"/>
<proteinExistence type="inferred from homology"/>
<dbReference type="RefSeq" id="WP_209337196.1">
    <property type="nucleotide sequence ID" value="NZ_JAGIYY010000011.1"/>
</dbReference>
<dbReference type="PANTHER" id="PTHR42928:SF5">
    <property type="entry name" value="BLR1237 PROTEIN"/>
    <property type="match status" value="1"/>
</dbReference>
<protein>
    <submittedName>
        <fullName evidence="3">Tripartite tricarboxylate transporter substrate binding protein</fullName>
    </submittedName>
</protein>
<organism evidence="3 4">
    <name type="scientific">Tianweitania sediminis</name>
    <dbReference type="NCBI Taxonomy" id="1502156"/>
    <lineage>
        <taxon>Bacteria</taxon>
        <taxon>Pseudomonadati</taxon>
        <taxon>Pseudomonadota</taxon>
        <taxon>Alphaproteobacteria</taxon>
        <taxon>Hyphomicrobiales</taxon>
        <taxon>Phyllobacteriaceae</taxon>
        <taxon>Tianweitania</taxon>
    </lineage>
</organism>
<gene>
    <name evidence="3" type="ORF">J5Y06_21185</name>
</gene>
<keyword evidence="4" id="KW-1185">Reference proteome</keyword>
<evidence type="ECO:0000256" key="1">
    <source>
        <dbReference type="ARBA" id="ARBA00006987"/>
    </source>
</evidence>
<comment type="similarity">
    <text evidence="1">Belongs to the UPF0065 (bug) family.</text>
</comment>
<dbReference type="PIRSF" id="PIRSF017082">
    <property type="entry name" value="YflP"/>
    <property type="match status" value="1"/>
</dbReference>
<dbReference type="Gene3D" id="3.40.190.10">
    <property type="entry name" value="Periplasmic binding protein-like II"/>
    <property type="match status" value="1"/>
</dbReference>
<dbReference type="InterPro" id="IPR042100">
    <property type="entry name" value="Bug_dom1"/>
</dbReference>
<evidence type="ECO:0000256" key="2">
    <source>
        <dbReference type="SAM" id="SignalP"/>
    </source>
</evidence>
<comment type="caution">
    <text evidence="3">The sequence shown here is derived from an EMBL/GenBank/DDBJ whole genome shotgun (WGS) entry which is preliminary data.</text>
</comment>
<sequence length="327" mass="34311">MLMSKFSRRFRAALVVSVIAFAGPSAADSFPDRAVTIVVPFSAGSGTDTGTRVLAEALEPLLGQGVIVDNRPGGNGAIAAGLVADADPDGYTLLMGTNSTQSANPLLIKSLSYDPAKDFVPIGMLATFEGILAVNPEQLPFSTVDELVTHIRAHPGEVSFATGNVTSLVMASIFARDLGLDILRVPYKSNPEALTDVVSGQVDMMFPDIASSMSQIKAGRLKALGSVTLGEATPLAPDLKPLSQTVSPNLKLVGWIGLFAPAGTPQEVVEKLSAAVKEVAESQQFVEKLGTMGANANFLPSAELKAYIDTERASFAQIFDEMGMEPQ</sequence>
<dbReference type="PANTHER" id="PTHR42928">
    <property type="entry name" value="TRICARBOXYLATE-BINDING PROTEIN"/>
    <property type="match status" value="1"/>
</dbReference>
<dbReference type="EMBL" id="JAGIYY010000011">
    <property type="protein sequence ID" value="MBP0441170.1"/>
    <property type="molecule type" value="Genomic_DNA"/>
</dbReference>
<dbReference type="Gene3D" id="3.40.190.150">
    <property type="entry name" value="Bordetella uptake gene, domain 1"/>
    <property type="match status" value="1"/>
</dbReference>
<evidence type="ECO:0000313" key="3">
    <source>
        <dbReference type="EMBL" id="MBP0441170.1"/>
    </source>
</evidence>
<dbReference type="SUPFAM" id="SSF53850">
    <property type="entry name" value="Periplasmic binding protein-like II"/>
    <property type="match status" value="1"/>
</dbReference>
<dbReference type="CDD" id="cd07012">
    <property type="entry name" value="PBP2_Bug_TTT"/>
    <property type="match status" value="1"/>
</dbReference>